<keyword evidence="3 10" id="KW-0444">Lipid biosynthesis</keyword>
<evidence type="ECO:0000256" key="4">
    <source>
        <dbReference type="ARBA" id="ARBA00022679"/>
    </source>
</evidence>
<dbReference type="InterPro" id="IPR013747">
    <property type="entry name" value="ACP_syn_III_C"/>
</dbReference>
<dbReference type="Proteomes" id="UP000679725">
    <property type="component" value="Unassembled WGS sequence"/>
</dbReference>
<name>A0ABM8UTI2_9BACT</name>
<dbReference type="RefSeq" id="WP_215234914.1">
    <property type="nucleotide sequence ID" value="NZ_CAJRAU010000005.1"/>
</dbReference>
<evidence type="ECO:0000256" key="6">
    <source>
        <dbReference type="ARBA" id="ARBA00023098"/>
    </source>
</evidence>
<keyword evidence="8 10" id="KW-0511">Multifunctional enzyme</keyword>
<dbReference type="GO" id="GO:0033818">
    <property type="term" value="F:beta-ketoacyl-acyl-carrier-protein synthase III activity"/>
    <property type="evidence" value="ECO:0007669"/>
    <property type="project" value="UniProtKB-EC"/>
</dbReference>
<dbReference type="Pfam" id="PF08541">
    <property type="entry name" value="ACP_syn_III_C"/>
    <property type="match status" value="1"/>
</dbReference>
<reference evidence="13 14" key="1">
    <citation type="submission" date="2021-04" db="EMBL/GenBank/DDBJ databases">
        <authorList>
            <person name="Rodrigo-Torres L."/>
            <person name="Arahal R. D."/>
            <person name="Lucena T."/>
        </authorList>
    </citation>
    <scope>NUCLEOTIDE SEQUENCE [LARGE SCALE GENOMIC DNA]</scope>
    <source>
        <strain evidence="13 14">CECT 9623</strain>
    </source>
</reference>
<feature type="active site" evidence="10">
    <location>
        <position position="116"/>
    </location>
</feature>
<keyword evidence="5 10" id="KW-0276">Fatty acid metabolism</keyword>
<comment type="catalytic activity">
    <reaction evidence="10">
        <text>malonyl-[ACP] + acetyl-CoA + H(+) = 3-oxobutanoyl-[ACP] + CO2 + CoA</text>
        <dbReference type="Rhea" id="RHEA:12080"/>
        <dbReference type="Rhea" id="RHEA-COMP:9623"/>
        <dbReference type="Rhea" id="RHEA-COMP:9625"/>
        <dbReference type="ChEBI" id="CHEBI:15378"/>
        <dbReference type="ChEBI" id="CHEBI:16526"/>
        <dbReference type="ChEBI" id="CHEBI:57287"/>
        <dbReference type="ChEBI" id="CHEBI:57288"/>
        <dbReference type="ChEBI" id="CHEBI:78449"/>
        <dbReference type="ChEBI" id="CHEBI:78450"/>
        <dbReference type="EC" id="2.3.1.180"/>
    </reaction>
</comment>
<evidence type="ECO:0000256" key="10">
    <source>
        <dbReference type="HAMAP-Rule" id="MF_01815"/>
    </source>
</evidence>
<feature type="region of interest" description="ACP-binding" evidence="10">
    <location>
        <begin position="257"/>
        <end position="261"/>
    </location>
</feature>
<feature type="domain" description="Beta-ketoacyl-[acyl-carrier-protein] synthase III C-terminal" evidence="11">
    <location>
        <begin position="240"/>
        <end position="327"/>
    </location>
</feature>
<evidence type="ECO:0000256" key="8">
    <source>
        <dbReference type="ARBA" id="ARBA00023268"/>
    </source>
</evidence>
<evidence type="ECO:0000259" key="12">
    <source>
        <dbReference type="Pfam" id="PF08545"/>
    </source>
</evidence>
<keyword evidence="14" id="KW-1185">Reference proteome</keyword>
<dbReference type="NCBIfam" id="NF006829">
    <property type="entry name" value="PRK09352.1"/>
    <property type="match status" value="1"/>
</dbReference>
<proteinExistence type="inferred from homology"/>
<dbReference type="SUPFAM" id="SSF53901">
    <property type="entry name" value="Thiolase-like"/>
    <property type="match status" value="1"/>
</dbReference>
<dbReference type="InterPro" id="IPR004655">
    <property type="entry name" value="FabH"/>
</dbReference>
<evidence type="ECO:0000256" key="2">
    <source>
        <dbReference type="ARBA" id="ARBA00022490"/>
    </source>
</evidence>
<evidence type="ECO:0000256" key="1">
    <source>
        <dbReference type="ARBA" id="ARBA00008642"/>
    </source>
</evidence>
<dbReference type="PANTHER" id="PTHR34069:SF2">
    <property type="entry name" value="BETA-KETOACYL-[ACYL-CARRIER-PROTEIN] SYNTHASE III"/>
    <property type="match status" value="1"/>
</dbReference>
<comment type="pathway">
    <text evidence="10">Lipid metabolism; fatty acid biosynthesis.</text>
</comment>
<comment type="subcellular location">
    <subcellularLocation>
        <location evidence="10">Cytoplasm</location>
    </subcellularLocation>
</comment>
<feature type="domain" description="Beta-ketoacyl-[acyl-carrier-protein] synthase III N-terminal" evidence="12">
    <location>
        <begin position="110"/>
        <end position="188"/>
    </location>
</feature>
<comment type="similarity">
    <text evidence="1 10">Belongs to the thiolase-like superfamily. FabH family.</text>
</comment>
<dbReference type="NCBIfam" id="TIGR00747">
    <property type="entry name" value="fabH"/>
    <property type="match status" value="1"/>
</dbReference>
<keyword evidence="7 10" id="KW-0275">Fatty acid biosynthesis</keyword>
<comment type="function">
    <text evidence="10">Catalyzes the condensation reaction of fatty acid synthesis by the addition to an acyl acceptor of two carbons from malonyl-ACP. Catalyzes the first condensation reaction which initiates fatty acid synthesis and may therefore play a role in governing the total rate of fatty acid production. Possesses both acetoacetyl-ACP synthase and acetyl transacylase activities. Its substrate specificity determines the biosynthesis of branched-chain and/or straight-chain of fatty acids.</text>
</comment>
<dbReference type="PANTHER" id="PTHR34069">
    <property type="entry name" value="3-OXOACYL-[ACYL-CARRIER-PROTEIN] SYNTHASE 3"/>
    <property type="match status" value="1"/>
</dbReference>
<protein>
    <recommendedName>
        <fullName evidence="10">Beta-ketoacyl-[acyl-carrier-protein] synthase III</fullName>
        <shortName evidence="10">Beta-ketoacyl-ACP synthase III</shortName>
        <shortName evidence="10">KAS III</shortName>
        <ecNumber evidence="10">2.3.1.180</ecNumber>
    </recommendedName>
    <alternativeName>
        <fullName evidence="10">3-oxoacyl-[acyl-carrier-protein] synthase 3</fullName>
    </alternativeName>
    <alternativeName>
        <fullName evidence="10">3-oxoacyl-[acyl-carrier-protein] synthase III</fullName>
    </alternativeName>
</protein>
<keyword evidence="9 10" id="KW-0012">Acyltransferase</keyword>
<evidence type="ECO:0000313" key="13">
    <source>
        <dbReference type="EMBL" id="CAG5071602.1"/>
    </source>
</evidence>
<comment type="domain">
    <text evidence="10">The last Arg residue of the ACP-binding site is essential for the weak association between ACP/AcpP and FabH.</text>
</comment>
<keyword evidence="4 10" id="KW-0808">Transferase</keyword>
<dbReference type="CDD" id="cd00830">
    <property type="entry name" value="KAS_III"/>
    <property type="match status" value="1"/>
</dbReference>
<evidence type="ECO:0000256" key="3">
    <source>
        <dbReference type="ARBA" id="ARBA00022516"/>
    </source>
</evidence>
<feature type="active site" evidence="10">
    <location>
        <position position="286"/>
    </location>
</feature>
<accession>A0ABM8UTI2</accession>
<keyword evidence="6 10" id="KW-0443">Lipid metabolism</keyword>
<dbReference type="InterPro" id="IPR013751">
    <property type="entry name" value="ACP_syn_III_N"/>
</dbReference>
<dbReference type="InterPro" id="IPR016039">
    <property type="entry name" value="Thiolase-like"/>
</dbReference>
<dbReference type="Gene3D" id="3.40.47.10">
    <property type="match status" value="1"/>
</dbReference>
<evidence type="ECO:0000256" key="5">
    <source>
        <dbReference type="ARBA" id="ARBA00022832"/>
    </source>
</evidence>
<evidence type="ECO:0000259" key="11">
    <source>
        <dbReference type="Pfam" id="PF08541"/>
    </source>
</evidence>
<evidence type="ECO:0000256" key="9">
    <source>
        <dbReference type="ARBA" id="ARBA00023315"/>
    </source>
</evidence>
<dbReference type="Pfam" id="PF08545">
    <property type="entry name" value="ACP_syn_III"/>
    <property type="match status" value="1"/>
</dbReference>
<evidence type="ECO:0000313" key="14">
    <source>
        <dbReference type="Proteomes" id="UP000679725"/>
    </source>
</evidence>
<organism evidence="13 14">
    <name type="scientific">Dyadobacter linearis</name>
    <dbReference type="NCBI Taxonomy" id="2823330"/>
    <lineage>
        <taxon>Bacteria</taxon>
        <taxon>Pseudomonadati</taxon>
        <taxon>Bacteroidota</taxon>
        <taxon>Cytophagia</taxon>
        <taxon>Cytophagales</taxon>
        <taxon>Spirosomataceae</taxon>
        <taxon>Dyadobacter</taxon>
    </lineage>
</organism>
<comment type="caution">
    <text evidence="13">The sequence shown here is derived from an EMBL/GenBank/DDBJ whole genome shotgun (WGS) entry which is preliminary data.</text>
</comment>
<gene>
    <name evidence="13" type="primary">fabH_2</name>
    <name evidence="10" type="synonym">fabH</name>
    <name evidence="13" type="ORF">DYBT9623_03598</name>
</gene>
<evidence type="ECO:0000256" key="7">
    <source>
        <dbReference type="ARBA" id="ARBA00023160"/>
    </source>
</evidence>
<keyword evidence="2 10" id="KW-0963">Cytoplasm</keyword>
<sequence length="332" mass="36137">MTHIKASITGIQGYVPDYILTNAELETMVATNDEWIVSRTGIKERRILKGEGLGSSHMGAEAVKGLLEKTNTSPAEIDLLICATTTPDFIFPCTANLICDMVGIRNIGSFDIQAACSGFLYALTLGTQFIETGKYKKVIIVGSDKMSAIVDYTDRKTCILFGDGAGAVLLEPDTEGNGVIDSIIKSDGAGYPYLNQKAGGSRYPPTHETIDNRQHFVFQDGAQVFKFAVTNMADVSAEIMERNGLTGADISWLVPHQANRRIIEATANRMGVGMDKVMMNIQKYGNTTAATIPLCLWDYESQLKKGDNLVLAAFGGGFTWGSIYLKWAYDPK</sequence>
<dbReference type="HAMAP" id="MF_01815">
    <property type="entry name" value="FabH"/>
    <property type="match status" value="1"/>
</dbReference>
<dbReference type="EC" id="2.3.1.180" evidence="10"/>
<dbReference type="EMBL" id="CAJRAU010000005">
    <property type="protein sequence ID" value="CAG5071602.1"/>
    <property type="molecule type" value="Genomic_DNA"/>
</dbReference>
<comment type="subunit">
    <text evidence="10">Homodimer.</text>
</comment>
<feature type="active site" evidence="10">
    <location>
        <position position="256"/>
    </location>
</feature>